<evidence type="ECO:0000313" key="1">
    <source>
        <dbReference type="EMBL" id="SUP38793.1"/>
    </source>
</evidence>
<reference evidence="1 2" key="1">
    <citation type="submission" date="2018-06" db="EMBL/GenBank/DDBJ databases">
        <authorList>
            <consortium name="Pathogen Informatics"/>
            <person name="Doyle S."/>
        </authorList>
    </citation>
    <scope>NUCLEOTIDE SEQUENCE [LARGE SCALE GENOMIC DNA]</scope>
    <source>
        <strain evidence="1 2">NCTC7807</strain>
    </source>
</reference>
<dbReference type="AlphaFoldDB" id="A0A380NEX8"/>
<sequence length="116" mass="11697">MAATAGLAFTALPPGPEGVPGALVAAWAAVAVLATADAARRALRRPLPGWPRPALAPGLGLVLPAVPAGGAVAYERARDEAVEEMLLERLARTDALAERAAGCRAAPSRTALRCGP</sequence>
<proteinExistence type="predicted"/>
<dbReference type="RefSeq" id="WP_229842228.1">
    <property type="nucleotide sequence ID" value="NZ_UHID01000005.1"/>
</dbReference>
<dbReference type="Proteomes" id="UP000254150">
    <property type="component" value="Unassembled WGS sequence"/>
</dbReference>
<name>A0A380NEX8_STRGR</name>
<dbReference type="EMBL" id="UHID01000005">
    <property type="protein sequence ID" value="SUP38793.1"/>
    <property type="molecule type" value="Genomic_DNA"/>
</dbReference>
<gene>
    <name evidence="1" type="ORF">NCTC7807_02910</name>
</gene>
<accession>A0A380NEX8</accession>
<evidence type="ECO:0000313" key="2">
    <source>
        <dbReference type="Proteomes" id="UP000254150"/>
    </source>
</evidence>
<protein>
    <submittedName>
        <fullName evidence="1">Uncharacterized protein</fullName>
    </submittedName>
</protein>
<organism evidence="1 2">
    <name type="scientific">Streptomyces griseus</name>
    <dbReference type="NCBI Taxonomy" id="1911"/>
    <lineage>
        <taxon>Bacteria</taxon>
        <taxon>Bacillati</taxon>
        <taxon>Actinomycetota</taxon>
        <taxon>Actinomycetes</taxon>
        <taxon>Kitasatosporales</taxon>
        <taxon>Streptomycetaceae</taxon>
        <taxon>Streptomyces</taxon>
    </lineage>
</organism>